<name>A0ABP8N5L7_9BACT</name>
<accession>A0ABP8N5L7</accession>
<proteinExistence type="predicted"/>
<reference evidence="3" key="1">
    <citation type="journal article" date="2019" name="Int. J. Syst. Evol. Microbiol.">
        <title>The Global Catalogue of Microorganisms (GCM) 10K type strain sequencing project: providing services to taxonomists for standard genome sequencing and annotation.</title>
        <authorList>
            <consortium name="The Broad Institute Genomics Platform"/>
            <consortium name="The Broad Institute Genome Sequencing Center for Infectious Disease"/>
            <person name="Wu L."/>
            <person name="Ma J."/>
        </authorList>
    </citation>
    <scope>NUCLEOTIDE SEQUENCE [LARGE SCALE GENOMIC DNA]</scope>
    <source>
        <strain evidence="3">JCM 17759</strain>
    </source>
</reference>
<feature type="compositionally biased region" description="Basic and acidic residues" evidence="1">
    <location>
        <begin position="39"/>
        <end position="49"/>
    </location>
</feature>
<feature type="compositionally biased region" description="Basic and acidic residues" evidence="1">
    <location>
        <begin position="16"/>
        <end position="26"/>
    </location>
</feature>
<evidence type="ECO:0000256" key="1">
    <source>
        <dbReference type="SAM" id="MobiDB-lite"/>
    </source>
</evidence>
<dbReference type="EMBL" id="BAABGA010000050">
    <property type="protein sequence ID" value="GAA4460324.1"/>
    <property type="molecule type" value="Genomic_DNA"/>
</dbReference>
<comment type="caution">
    <text evidence="2">The sequence shown here is derived from an EMBL/GenBank/DDBJ whole genome shotgun (WGS) entry which is preliminary data.</text>
</comment>
<protein>
    <submittedName>
        <fullName evidence="2">Uncharacterized protein</fullName>
    </submittedName>
</protein>
<organism evidence="2 3">
    <name type="scientific">Novipirellula rosea</name>
    <dbReference type="NCBI Taxonomy" id="1031540"/>
    <lineage>
        <taxon>Bacteria</taxon>
        <taxon>Pseudomonadati</taxon>
        <taxon>Planctomycetota</taxon>
        <taxon>Planctomycetia</taxon>
        <taxon>Pirellulales</taxon>
        <taxon>Pirellulaceae</taxon>
        <taxon>Novipirellula</taxon>
    </lineage>
</organism>
<feature type="region of interest" description="Disordered" evidence="1">
    <location>
        <begin position="1"/>
        <end position="49"/>
    </location>
</feature>
<gene>
    <name evidence="2" type="ORF">GCM10023156_41170</name>
</gene>
<dbReference type="Proteomes" id="UP001500840">
    <property type="component" value="Unassembled WGS sequence"/>
</dbReference>
<evidence type="ECO:0000313" key="3">
    <source>
        <dbReference type="Proteomes" id="UP001500840"/>
    </source>
</evidence>
<sequence length="81" mass="8473">MGSQEISRAAGADITQIEHHGGDKTNSDGAKSSGTANEAETKGHAHGEHLAQKMEARAKRIVSVILIACFGDGESLEKSSR</sequence>
<evidence type="ECO:0000313" key="2">
    <source>
        <dbReference type="EMBL" id="GAA4460324.1"/>
    </source>
</evidence>
<feature type="compositionally biased region" description="Polar residues" evidence="1">
    <location>
        <begin position="27"/>
        <end position="38"/>
    </location>
</feature>
<keyword evidence="3" id="KW-1185">Reference proteome</keyword>